<dbReference type="STRING" id="231916.A0A409VEF9"/>
<dbReference type="InParanoid" id="A0A409VEF9"/>
<name>A0A409VEF9_9AGAR</name>
<dbReference type="EMBL" id="NHYE01005668">
    <property type="protein sequence ID" value="PPQ64300.1"/>
    <property type="molecule type" value="Genomic_DNA"/>
</dbReference>
<feature type="domain" description="DUF4246" evidence="1">
    <location>
        <begin position="98"/>
        <end position="488"/>
    </location>
</feature>
<dbReference type="Pfam" id="PF14033">
    <property type="entry name" value="DUF4246"/>
    <property type="match status" value="1"/>
</dbReference>
<comment type="caution">
    <text evidence="2">The sequence shown here is derived from an EMBL/GenBank/DDBJ whole genome shotgun (WGS) entry which is preliminary data.</text>
</comment>
<evidence type="ECO:0000313" key="2">
    <source>
        <dbReference type="EMBL" id="PPQ64300.1"/>
    </source>
</evidence>
<dbReference type="OrthoDB" id="415532at2759"/>
<dbReference type="AlphaFoldDB" id="A0A409VEF9"/>
<organism evidence="2 3">
    <name type="scientific">Gymnopilus dilepis</name>
    <dbReference type="NCBI Taxonomy" id="231916"/>
    <lineage>
        <taxon>Eukaryota</taxon>
        <taxon>Fungi</taxon>
        <taxon>Dikarya</taxon>
        <taxon>Basidiomycota</taxon>
        <taxon>Agaricomycotina</taxon>
        <taxon>Agaricomycetes</taxon>
        <taxon>Agaricomycetidae</taxon>
        <taxon>Agaricales</taxon>
        <taxon>Agaricineae</taxon>
        <taxon>Hymenogastraceae</taxon>
        <taxon>Gymnopilus</taxon>
    </lineage>
</organism>
<dbReference type="PANTHER" id="PTHR33119:SF1">
    <property type="entry name" value="FE2OG DIOXYGENASE DOMAIN-CONTAINING PROTEIN"/>
    <property type="match status" value="1"/>
</dbReference>
<keyword evidence="3" id="KW-1185">Reference proteome</keyword>
<reference evidence="2 3" key="1">
    <citation type="journal article" date="2018" name="Evol. Lett.">
        <title>Horizontal gene cluster transfer increased hallucinogenic mushroom diversity.</title>
        <authorList>
            <person name="Reynolds H.T."/>
            <person name="Vijayakumar V."/>
            <person name="Gluck-Thaler E."/>
            <person name="Korotkin H.B."/>
            <person name="Matheny P.B."/>
            <person name="Slot J.C."/>
        </authorList>
    </citation>
    <scope>NUCLEOTIDE SEQUENCE [LARGE SCALE GENOMIC DNA]</scope>
    <source>
        <strain evidence="2 3">SRW20</strain>
    </source>
</reference>
<dbReference type="PANTHER" id="PTHR33119">
    <property type="entry name" value="IFI3P"/>
    <property type="match status" value="1"/>
</dbReference>
<protein>
    <recommendedName>
        <fullName evidence="1">DUF4246 domain-containing protein</fullName>
    </recommendedName>
</protein>
<accession>A0A409VEF9</accession>
<sequence length="558" mass="63741">MANVFLSEVHRGYRHPFLYGVHYLGGVGGGHPATLLADLAMSTLSFEIRRSDNWWKDFRKEDFREKWTDAALRRAWHVRAPSLTSEVLLSRKQKRPHQVQYVLDELEGYCTLRDEKGKCQVSCFDRVWESDILLDWRATQDLKELLGKFKSSALRSEDGTVSYLLDHMSYPLVYNRTLVSGLNGKTLRPIAPLFNDLLTVSPHFALLPSDVSVSSGSAIEFLSYINNLHPDFHHGIYQHLESLLAGFIPLFENTLTDLHRNNPSMQRIPGNCRYTIWEEPEPPEHSDDEEGWITYESDMRNWALNRPIDLPDIPDTGYPGGLETRRHVVSLRNRKIQVITAAFEISLHPQGPTFDGTPWHVEGTRSERIVACGFHCLSAENITQSRLSFRMAVTYPRGFAAGDTGATLRTWGIRDGDSCHQYVGEVPIRQGLSLTFPNIYQHQYSSFSLEDQSRDGHLVGIWFFLVDPEIKPIVSTAAVGPQQESWIRCALYDSLRTRLPTELIENILDNVDGLMTPKEAEDYRRQLVEAIEQFTQANNSYHFCIPFDIWNGPDTMPS</sequence>
<proteinExistence type="predicted"/>
<dbReference type="Proteomes" id="UP000284706">
    <property type="component" value="Unassembled WGS sequence"/>
</dbReference>
<gene>
    <name evidence="2" type="ORF">CVT26_002183</name>
</gene>
<evidence type="ECO:0000313" key="3">
    <source>
        <dbReference type="Proteomes" id="UP000284706"/>
    </source>
</evidence>
<dbReference type="InterPro" id="IPR025340">
    <property type="entry name" value="DUF4246"/>
</dbReference>
<evidence type="ECO:0000259" key="1">
    <source>
        <dbReference type="Pfam" id="PF14033"/>
    </source>
</evidence>
<dbReference type="InterPro" id="IPR049192">
    <property type="entry name" value="DUF4246_C"/>
</dbReference>